<dbReference type="Proteomes" id="UP000636479">
    <property type="component" value="Unassembled WGS sequence"/>
</dbReference>
<dbReference type="GeneID" id="59350761"/>
<feature type="region of interest" description="Disordered" evidence="1">
    <location>
        <begin position="1"/>
        <end position="31"/>
    </location>
</feature>
<keyword evidence="3" id="KW-1185">Reference proteome</keyword>
<dbReference type="AlphaFoldDB" id="A0A8H6VWI4"/>
<dbReference type="EMBL" id="JACAZF010000011">
    <property type="protein sequence ID" value="KAF7292743.1"/>
    <property type="molecule type" value="Genomic_DNA"/>
</dbReference>
<evidence type="ECO:0000313" key="2">
    <source>
        <dbReference type="EMBL" id="KAF7292743.1"/>
    </source>
</evidence>
<evidence type="ECO:0000313" key="3">
    <source>
        <dbReference type="Proteomes" id="UP000636479"/>
    </source>
</evidence>
<organism evidence="2 3">
    <name type="scientific">Mycena indigotica</name>
    <dbReference type="NCBI Taxonomy" id="2126181"/>
    <lineage>
        <taxon>Eukaryota</taxon>
        <taxon>Fungi</taxon>
        <taxon>Dikarya</taxon>
        <taxon>Basidiomycota</taxon>
        <taxon>Agaricomycotina</taxon>
        <taxon>Agaricomycetes</taxon>
        <taxon>Agaricomycetidae</taxon>
        <taxon>Agaricales</taxon>
        <taxon>Marasmiineae</taxon>
        <taxon>Mycenaceae</taxon>
        <taxon>Mycena</taxon>
    </lineage>
</organism>
<accession>A0A8H6VWI4</accession>
<comment type="caution">
    <text evidence="2">The sequence shown here is derived from an EMBL/GenBank/DDBJ whole genome shotgun (WGS) entry which is preliminary data.</text>
</comment>
<name>A0A8H6VWI4_9AGAR</name>
<reference evidence="2" key="1">
    <citation type="submission" date="2020-05" db="EMBL/GenBank/DDBJ databases">
        <title>Mycena genomes resolve the evolution of fungal bioluminescence.</title>
        <authorList>
            <person name="Tsai I.J."/>
        </authorList>
    </citation>
    <scope>NUCLEOTIDE SEQUENCE</scope>
    <source>
        <strain evidence="2">171206Taipei</strain>
    </source>
</reference>
<protein>
    <submittedName>
        <fullName evidence="2">Uncharacterized protein</fullName>
    </submittedName>
</protein>
<sequence length="219" mass="23866">MRPSGRIKGGRAPPTPTPSPARAHTPIRPQPPMFAPFTRVSDFFPGLFLWVDPTCFGRSLATALGSGGPLTPRDLRPCLVVAVDAAARTFSAAPLSATQPQQHADGWAPIDTPPLLTWKLNNAWLWVGPPPTLAMVFAQPKIMHPNKDVYYSAPPVSTANLAHYWERRAAYEAARTSTGSKHPGLGRCTYLPPAQDIIRKVLSMRAPAGRIYVYHIDLS</sequence>
<dbReference type="OrthoDB" id="2944108at2759"/>
<evidence type="ECO:0000256" key="1">
    <source>
        <dbReference type="SAM" id="MobiDB-lite"/>
    </source>
</evidence>
<gene>
    <name evidence="2" type="ORF">MIND_01172700</name>
</gene>
<dbReference type="RefSeq" id="XP_037215171.1">
    <property type="nucleotide sequence ID" value="XM_037368245.1"/>
</dbReference>
<proteinExistence type="predicted"/>